<name>A0A6J4JTR0_9CHLR</name>
<dbReference type="AlphaFoldDB" id="A0A6J4JTR0"/>
<dbReference type="EMBL" id="CADCTR010001238">
    <property type="protein sequence ID" value="CAA9287353.1"/>
    <property type="molecule type" value="Genomic_DNA"/>
</dbReference>
<evidence type="ECO:0000313" key="2">
    <source>
        <dbReference type="EMBL" id="CAA9287353.1"/>
    </source>
</evidence>
<gene>
    <name evidence="2" type="ORF">AVDCRST_MAG93-3636</name>
</gene>
<keyword evidence="1" id="KW-0472">Membrane</keyword>
<feature type="non-terminal residue" evidence="2">
    <location>
        <position position="158"/>
    </location>
</feature>
<evidence type="ECO:0008006" key="3">
    <source>
        <dbReference type="Google" id="ProtNLM"/>
    </source>
</evidence>
<keyword evidence="1" id="KW-1133">Transmembrane helix</keyword>
<keyword evidence="1" id="KW-0812">Transmembrane</keyword>
<evidence type="ECO:0000256" key="1">
    <source>
        <dbReference type="SAM" id="Phobius"/>
    </source>
</evidence>
<organism evidence="2">
    <name type="scientific">uncultured Chloroflexia bacterium</name>
    <dbReference type="NCBI Taxonomy" id="1672391"/>
    <lineage>
        <taxon>Bacteria</taxon>
        <taxon>Bacillati</taxon>
        <taxon>Chloroflexota</taxon>
        <taxon>Chloroflexia</taxon>
        <taxon>environmental samples</taxon>
    </lineage>
</organism>
<feature type="transmembrane region" description="Helical" evidence="1">
    <location>
        <begin position="45"/>
        <end position="66"/>
    </location>
</feature>
<feature type="transmembrane region" description="Helical" evidence="1">
    <location>
        <begin position="78"/>
        <end position="104"/>
    </location>
</feature>
<accession>A0A6J4JTR0</accession>
<feature type="transmembrane region" description="Helical" evidence="1">
    <location>
        <begin position="5"/>
        <end position="25"/>
    </location>
</feature>
<feature type="transmembrane region" description="Helical" evidence="1">
    <location>
        <begin position="116"/>
        <end position="144"/>
    </location>
</feature>
<protein>
    <recommendedName>
        <fullName evidence="3">DUF998 domain-containing protein</fullName>
    </recommendedName>
</protein>
<proteinExistence type="predicted"/>
<sequence>MSSNLIRLSGLTAMVGGVLWALWSAGQLQGFGGGGEVGGPSFDPYVFFNRLLPLILLPVLAGFAGLHAAQRKSDGGLGAVGFAVVLVGLALVVAGSVGEFWFFYDQPYGQPNGRDASWTLFLLGHPVLAVGTLLFGIATVRAGVFPRDASMMFAGLGT</sequence>
<reference evidence="2" key="1">
    <citation type="submission" date="2020-02" db="EMBL/GenBank/DDBJ databases">
        <authorList>
            <person name="Meier V. D."/>
        </authorList>
    </citation>
    <scope>NUCLEOTIDE SEQUENCE</scope>
    <source>
        <strain evidence="2">AVDCRST_MAG93</strain>
    </source>
</reference>